<evidence type="ECO:0000256" key="3">
    <source>
        <dbReference type="ARBA" id="ARBA00022729"/>
    </source>
</evidence>
<evidence type="ECO:0000256" key="4">
    <source>
        <dbReference type="ARBA" id="ARBA00022737"/>
    </source>
</evidence>
<dbReference type="Proteomes" id="UP001187531">
    <property type="component" value="Unassembled WGS sequence"/>
</dbReference>
<feature type="signal peptide" evidence="9">
    <location>
        <begin position="1"/>
        <end position="16"/>
    </location>
</feature>
<feature type="domain" description="Ig-like" evidence="10">
    <location>
        <begin position="40"/>
        <end position="132"/>
    </location>
</feature>
<feature type="domain" description="Ig-like" evidence="10">
    <location>
        <begin position="231"/>
        <end position="320"/>
    </location>
</feature>
<dbReference type="PROSITE" id="PS50835">
    <property type="entry name" value="IG_LIKE"/>
    <property type="match status" value="3"/>
</dbReference>
<keyword evidence="2" id="KW-1003">Cell membrane</keyword>
<dbReference type="SMART" id="SM00409">
    <property type="entry name" value="IG"/>
    <property type="match status" value="3"/>
</dbReference>
<dbReference type="InterPro" id="IPR013106">
    <property type="entry name" value="Ig_V-set"/>
</dbReference>
<dbReference type="GO" id="GO:0007156">
    <property type="term" value="P:homophilic cell adhesion via plasma membrane adhesion molecules"/>
    <property type="evidence" value="ECO:0007669"/>
    <property type="project" value="TreeGrafter"/>
</dbReference>
<feature type="domain" description="Ig-like" evidence="10">
    <location>
        <begin position="141"/>
        <end position="224"/>
    </location>
</feature>
<keyword evidence="12" id="KW-1185">Reference proteome</keyword>
<evidence type="ECO:0000256" key="5">
    <source>
        <dbReference type="ARBA" id="ARBA00023136"/>
    </source>
</evidence>
<dbReference type="GO" id="GO:0005886">
    <property type="term" value="C:plasma membrane"/>
    <property type="evidence" value="ECO:0007669"/>
    <property type="project" value="UniProtKB-SubCell"/>
</dbReference>
<dbReference type="FunFam" id="2.60.40.10:FF:000328">
    <property type="entry name" value="CLUMA_CG000981, isoform A"/>
    <property type="match status" value="1"/>
</dbReference>
<evidence type="ECO:0000256" key="6">
    <source>
        <dbReference type="ARBA" id="ARBA00023157"/>
    </source>
</evidence>
<dbReference type="GO" id="GO:0008046">
    <property type="term" value="F:axon guidance receptor activity"/>
    <property type="evidence" value="ECO:0007669"/>
    <property type="project" value="TreeGrafter"/>
</dbReference>
<feature type="chain" id="PRO_5041657999" description="Ig-like domain-containing protein" evidence="9">
    <location>
        <begin position="17"/>
        <end position="455"/>
    </location>
</feature>
<evidence type="ECO:0000313" key="11">
    <source>
        <dbReference type="EMBL" id="KAK2727364.1"/>
    </source>
</evidence>
<dbReference type="InterPro" id="IPR050958">
    <property type="entry name" value="Cell_Adh-Cytoskel_Orgn"/>
</dbReference>
<proteinExistence type="predicted"/>
<protein>
    <recommendedName>
        <fullName evidence="10">Ig-like domain-containing protein</fullName>
    </recommendedName>
</protein>
<dbReference type="Gene3D" id="2.60.40.10">
    <property type="entry name" value="Immunoglobulins"/>
    <property type="match status" value="4"/>
</dbReference>
<evidence type="ECO:0000256" key="2">
    <source>
        <dbReference type="ARBA" id="ARBA00022475"/>
    </source>
</evidence>
<dbReference type="GO" id="GO:0043025">
    <property type="term" value="C:neuronal cell body"/>
    <property type="evidence" value="ECO:0007669"/>
    <property type="project" value="TreeGrafter"/>
</dbReference>
<dbReference type="Pfam" id="PF07679">
    <property type="entry name" value="I-set"/>
    <property type="match status" value="1"/>
</dbReference>
<evidence type="ECO:0000256" key="9">
    <source>
        <dbReference type="SAM" id="SignalP"/>
    </source>
</evidence>
<dbReference type="InterPro" id="IPR013098">
    <property type="entry name" value="Ig_I-set"/>
</dbReference>
<dbReference type="GO" id="GO:0050808">
    <property type="term" value="P:synapse organization"/>
    <property type="evidence" value="ECO:0007669"/>
    <property type="project" value="TreeGrafter"/>
</dbReference>
<dbReference type="Pfam" id="PF13927">
    <property type="entry name" value="Ig_3"/>
    <property type="match status" value="1"/>
</dbReference>
<keyword evidence="6" id="KW-1015">Disulfide bond</keyword>
<dbReference type="PANTHER" id="PTHR45080">
    <property type="entry name" value="CONTACTIN 5"/>
    <property type="match status" value="1"/>
</dbReference>
<dbReference type="SMART" id="SM00408">
    <property type="entry name" value="IGc2"/>
    <property type="match status" value="3"/>
</dbReference>
<dbReference type="SUPFAM" id="SSF49265">
    <property type="entry name" value="Fibronectin type III"/>
    <property type="match status" value="1"/>
</dbReference>
<keyword evidence="8" id="KW-0393">Immunoglobulin domain</keyword>
<sequence>MKAWIAILIFSLAVSAKPAEDLDYEEESDKEMDEENARVPVLLSKEQELFGKIGANVSLPCEVDDIGSYVRLWRRELPDGNAAGLFIGTVKNVRDSRFGLLSNGALTIEDLTPEDAGQYICSLSTRSPVKLVHNLVVLIPPKVSAVKSMIVVPKGEPVTLQCKATGAPQPDIIWKRHDEGKKMFDGQKIIAGESITISSVSREHSGSYECVATNSEGTDKARVSLEVQYKPEIEVERTSINSMEGYDAELTCTVHAEPKAAVTWTKDNEPVAIDADRIKVMKNGSKHVLSIKFVKSSDFGNYSCLAMNSIGETKTDIEVTGRPTMGMLKTSPFIDGVRVQYQIESHDSVDEVKIKYKPVKGTKWEERVAKADESDDAKVIHSGAIILENLNLGEMYEIRIQAKNKFGWSRESDAQKFVAENATAPPGGAQGVTAGTSTVVNSVSTLLLAYFLVCC</sequence>
<dbReference type="CDD" id="cd00063">
    <property type="entry name" value="FN3"/>
    <property type="match status" value="1"/>
</dbReference>
<dbReference type="InterPro" id="IPR007110">
    <property type="entry name" value="Ig-like_dom"/>
</dbReference>
<dbReference type="PANTHER" id="PTHR45080:SF33">
    <property type="entry name" value="IG-LIKE DOMAIN-CONTAINING PROTEIN"/>
    <property type="match status" value="1"/>
</dbReference>
<dbReference type="InterPro" id="IPR003961">
    <property type="entry name" value="FN3_dom"/>
</dbReference>
<name>A0AA88LHN0_ARTSF</name>
<dbReference type="EMBL" id="JAVRJZ010000001">
    <property type="protein sequence ID" value="KAK2727364.1"/>
    <property type="molecule type" value="Genomic_DNA"/>
</dbReference>
<evidence type="ECO:0000259" key="10">
    <source>
        <dbReference type="PROSITE" id="PS50835"/>
    </source>
</evidence>
<gene>
    <name evidence="11" type="ORF">QYM36_008004</name>
</gene>
<organism evidence="11 12">
    <name type="scientific">Artemia franciscana</name>
    <name type="common">Brine shrimp</name>
    <name type="synonym">Artemia sanfranciscana</name>
    <dbReference type="NCBI Taxonomy" id="6661"/>
    <lineage>
        <taxon>Eukaryota</taxon>
        <taxon>Metazoa</taxon>
        <taxon>Ecdysozoa</taxon>
        <taxon>Arthropoda</taxon>
        <taxon>Crustacea</taxon>
        <taxon>Branchiopoda</taxon>
        <taxon>Anostraca</taxon>
        <taxon>Artemiidae</taxon>
        <taxon>Artemia</taxon>
    </lineage>
</organism>
<comment type="caution">
    <text evidence="11">The sequence shown here is derived from an EMBL/GenBank/DDBJ whole genome shotgun (WGS) entry which is preliminary data.</text>
</comment>
<dbReference type="Pfam" id="PF07686">
    <property type="entry name" value="V-set"/>
    <property type="match status" value="1"/>
</dbReference>
<evidence type="ECO:0000256" key="8">
    <source>
        <dbReference type="ARBA" id="ARBA00023319"/>
    </source>
</evidence>
<keyword evidence="4" id="KW-0677">Repeat</keyword>
<keyword evidence="3 9" id="KW-0732">Signal</keyword>
<evidence type="ECO:0000256" key="7">
    <source>
        <dbReference type="ARBA" id="ARBA00023180"/>
    </source>
</evidence>
<dbReference type="InterPro" id="IPR003599">
    <property type="entry name" value="Ig_sub"/>
</dbReference>
<dbReference type="InterPro" id="IPR013783">
    <property type="entry name" value="Ig-like_fold"/>
</dbReference>
<dbReference type="InterPro" id="IPR036179">
    <property type="entry name" value="Ig-like_dom_sf"/>
</dbReference>
<dbReference type="InterPro" id="IPR036116">
    <property type="entry name" value="FN3_sf"/>
</dbReference>
<dbReference type="AlphaFoldDB" id="A0AA88LHN0"/>
<keyword evidence="7" id="KW-0325">Glycoprotein</keyword>
<keyword evidence="5" id="KW-0472">Membrane</keyword>
<dbReference type="GO" id="GO:0030424">
    <property type="term" value="C:axon"/>
    <property type="evidence" value="ECO:0007669"/>
    <property type="project" value="TreeGrafter"/>
</dbReference>
<accession>A0AA88LHN0</accession>
<comment type="subcellular location">
    <subcellularLocation>
        <location evidence="1">Cell membrane</location>
    </subcellularLocation>
</comment>
<dbReference type="SUPFAM" id="SSF48726">
    <property type="entry name" value="Immunoglobulin"/>
    <property type="match status" value="3"/>
</dbReference>
<reference evidence="11" key="1">
    <citation type="submission" date="2023-07" db="EMBL/GenBank/DDBJ databases">
        <title>Chromosome-level genome assembly of Artemia franciscana.</title>
        <authorList>
            <person name="Jo E."/>
        </authorList>
    </citation>
    <scope>NUCLEOTIDE SEQUENCE</scope>
    <source>
        <tissue evidence="11">Whole body</tissue>
    </source>
</reference>
<evidence type="ECO:0000313" key="12">
    <source>
        <dbReference type="Proteomes" id="UP001187531"/>
    </source>
</evidence>
<evidence type="ECO:0000256" key="1">
    <source>
        <dbReference type="ARBA" id="ARBA00004236"/>
    </source>
</evidence>
<dbReference type="FunFam" id="2.60.40.10:FF:000032">
    <property type="entry name" value="palladin isoform X1"/>
    <property type="match status" value="1"/>
</dbReference>
<dbReference type="InterPro" id="IPR003598">
    <property type="entry name" value="Ig_sub2"/>
</dbReference>